<dbReference type="RefSeq" id="WP_343917507.1">
    <property type="nucleotide sequence ID" value="NZ_BAAAJT010000002.1"/>
</dbReference>
<keyword evidence="2 3" id="KW-0808">Transferase</keyword>
<dbReference type="PANTHER" id="PTHR12526">
    <property type="entry name" value="GLYCOSYLTRANSFERASE"/>
    <property type="match status" value="1"/>
</dbReference>
<dbReference type="CDD" id="cd03801">
    <property type="entry name" value="GT4_PimA-like"/>
    <property type="match status" value="1"/>
</dbReference>
<accession>A0ABW4TN65</accession>
<reference evidence="4" key="1">
    <citation type="journal article" date="2019" name="Int. J. Syst. Evol. Microbiol.">
        <title>The Global Catalogue of Microorganisms (GCM) 10K type strain sequencing project: providing services to taxonomists for standard genome sequencing and annotation.</title>
        <authorList>
            <consortium name="The Broad Institute Genomics Platform"/>
            <consortium name="The Broad Institute Genome Sequencing Center for Infectious Disease"/>
            <person name="Wu L."/>
            <person name="Ma J."/>
        </authorList>
    </citation>
    <scope>NUCLEOTIDE SEQUENCE [LARGE SCALE GENOMIC DNA]</scope>
    <source>
        <strain evidence="4">CGMCC 1.12477</strain>
    </source>
</reference>
<dbReference type="Proteomes" id="UP001597351">
    <property type="component" value="Unassembled WGS sequence"/>
</dbReference>
<dbReference type="Pfam" id="PF13692">
    <property type="entry name" value="Glyco_trans_1_4"/>
    <property type="match status" value="1"/>
</dbReference>
<dbReference type="GO" id="GO:0016757">
    <property type="term" value="F:glycosyltransferase activity"/>
    <property type="evidence" value="ECO:0007669"/>
    <property type="project" value="UniProtKB-KW"/>
</dbReference>
<keyword evidence="1 3" id="KW-0328">Glycosyltransferase</keyword>
<dbReference type="PANTHER" id="PTHR12526:SF510">
    <property type="entry name" value="D-INOSITOL 3-PHOSPHATE GLYCOSYLTRANSFERASE"/>
    <property type="match status" value="1"/>
</dbReference>
<evidence type="ECO:0000256" key="1">
    <source>
        <dbReference type="ARBA" id="ARBA00022676"/>
    </source>
</evidence>
<proteinExistence type="predicted"/>
<evidence type="ECO:0000313" key="4">
    <source>
        <dbReference type="Proteomes" id="UP001597351"/>
    </source>
</evidence>
<sequence length="349" mass="36192">MSGRRRVVHVVAPAGVDDPAEPSGGNTYDRQLSGALEALGWTVHLHRTRAAGLRDVLAALEPGSAVVLDGLVASGQPRVVVPQSHVLRLVLLLHLPRGRPGHPDAAEAAVVAAVSSVVTPSEWCRRLVLATYPVPPAKVRVAIPGVVPTDRVTAGADRGTLLVVAAVTRSKGHDVLLHALRDLVDLPWRVRCVGPLTRDPSFVSALAEAARSAGLADRFLLEGPLVGDLLTEAYTSAGVLVLPSRGETYGMVLTEALAHGLPVVASAVGGTAEALGLAPTGARPGLLVPPNDADALGAALRSWLTDAGLRAELRAGALVRRRDLPRWDATARQVAATLTPAASDVRTPA</sequence>
<dbReference type="EC" id="2.4.-.-" evidence="3"/>
<organism evidence="3 4">
    <name type="scientific">Nocardioides aestuarii</name>
    <dbReference type="NCBI Taxonomy" id="252231"/>
    <lineage>
        <taxon>Bacteria</taxon>
        <taxon>Bacillati</taxon>
        <taxon>Actinomycetota</taxon>
        <taxon>Actinomycetes</taxon>
        <taxon>Propionibacteriales</taxon>
        <taxon>Nocardioidaceae</taxon>
        <taxon>Nocardioides</taxon>
    </lineage>
</organism>
<evidence type="ECO:0000256" key="2">
    <source>
        <dbReference type="ARBA" id="ARBA00022679"/>
    </source>
</evidence>
<dbReference type="SUPFAM" id="SSF53756">
    <property type="entry name" value="UDP-Glycosyltransferase/glycogen phosphorylase"/>
    <property type="match status" value="1"/>
</dbReference>
<dbReference type="EMBL" id="JBHUGD010000003">
    <property type="protein sequence ID" value="MFD1946909.1"/>
    <property type="molecule type" value="Genomic_DNA"/>
</dbReference>
<keyword evidence="4" id="KW-1185">Reference proteome</keyword>
<gene>
    <name evidence="3" type="ORF">ACFSDE_08895</name>
</gene>
<protein>
    <submittedName>
        <fullName evidence="3">Glycosyltransferase family 4 protein</fullName>
        <ecNumber evidence="3">2.4.-.-</ecNumber>
    </submittedName>
</protein>
<comment type="caution">
    <text evidence="3">The sequence shown here is derived from an EMBL/GenBank/DDBJ whole genome shotgun (WGS) entry which is preliminary data.</text>
</comment>
<evidence type="ECO:0000313" key="3">
    <source>
        <dbReference type="EMBL" id="MFD1946909.1"/>
    </source>
</evidence>
<name>A0ABW4TN65_9ACTN</name>
<dbReference type="Gene3D" id="3.40.50.2000">
    <property type="entry name" value="Glycogen Phosphorylase B"/>
    <property type="match status" value="2"/>
</dbReference>